<comment type="caution">
    <text evidence="3">The sequence shown here is derived from an EMBL/GenBank/DDBJ whole genome shotgun (WGS) entry which is preliminary data.</text>
</comment>
<evidence type="ECO:0000259" key="2">
    <source>
        <dbReference type="Pfam" id="PF01521"/>
    </source>
</evidence>
<dbReference type="InterPro" id="IPR016092">
    <property type="entry name" value="ATAP"/>
</dbReference>
<protein>
    <submittedName>
        <fullName evidence="3">Iron-sulfur cluster assembly protein IscA</fullName>
    </submittedName>
</protein>
<evidence type="ECO:0000256" key="1">
    <source>
        <dbReference type="ARBA" id="ARBA00006718"/>
    </source>
</evidence>
<dbReference type="InterPro" id="IPR035903">
    <property type="entry name" value="HesB-like_dom_sf"/>
</dbReference>
<feature type="domain" description="Core" evidence="2">
    <location>
        <begin position="1"/>
        <end position="103"/>
    </location>
</feature>
<dbReference type="InterPro" id="IPR000361">
    <property type="entry name" value="ATAP_core_dom"/>
</dbReference>
<accession>A0ABP7SVF0</accession>
<dbReference type="EMBL" id="BAAAZE010000005">
    <property type="protein sequence ID" value="GAA4016933.1"/>
    <property type="molecule type" value="Genomic_DNA"/>
</dbReference>
<dbReference type="RefSeq" id="WP_344762176.1">
    <property type="nucleotide sequence ID" value="NZ_BAAAZE010000005.1"/>
</dbReference>
<gene>
    <name evidence="3" type="primary">iscA_2</name>
    <name evidence="3" type="ORF">GCM10022212_10350</name>
</gene>
<dbReference type="NCBIfam" id="TIGR00049">
    <property type="entry name" value="iron-sulfur cluster assembly accessory protein"/>
    <property type="match status" value="1"/>
</dbReference>
<dbReference type="Pfam" id="PF01521">
    <property type="entry name" value="Fe-S_biosyn"/>
    <property type="match status" value="1"/>
</dbReference>
<evidence type="ECO:0000313" key="3">
    <source>
        <dbReference type="EMBL" id="GAA4016933.1"/>
    </source>
</evidence>
<name>A0ABP7SVF0_9BURK</name>
<proteinExistence type="inferred from homology"/>
<dbReference type="PANTHER" id="PTHR10072:SF41">
    <property type="entry name" value="IRON-SULFUR CLUSTER ASSEMBLY 1 HOMOLOG, MITOCHONDRIAL"/>
    <property type="match status" value="1"/>
</dbReference>
<reference evidence="4" key="1">
    <citation type="journal article" date="2019" name="Int. J. Syst. Evol. Microbiol.">
        <title>The Global Catalogue of Microorganisms (GCM) 10K type strain sequencing project: providing services to taxonomists for standard genome sequencing and annotation.</title>
        <authorList>
            <consortium name="The Broad Institute Genomics Platform"/>
            <consortium name="The Broad Institute Genome Sequencing Center for Infectious Disease"/>
            <person name="Wu L."/>
            <person name="Ma J."/>
        </authorList>
    </citation>
    <scope>NUCLEOTIDE SEQUENCE [LARGE SCALE GENOMIC DNA]</scope>
    <source>
        <strain evidence="4">JCM 16673</strain>
    </source>
</reference>
<evidence type="ECO:0000313" key="4">
    <source>
        <dbReference type="Proteomes" id="UP001501353"/>
    </source>
</evidence>
<keyword evidence="4" id="KW-1185">Reference proteome</keyword>
<dbReference type="Proteomes" id="UP001501353">
    <property type="component" value="Unassembled WGS sequence"/>
</dbReference>
<organism evidence="3 4">
    <name type="scientific">Actimicrobium antarcticum</name>
    <dbReference type="NCBI Taxonomy" id="1051899"/>
    <lineage>
        <taxon>Bacteria</taxon>
        <taxon>Pseudomonadati</taxon>
        <taxon>Pseudomonadota</taxon>
        <taxon>Betaproteobacteria</taxon>
        <taxon>Burkholderiales</taxon>
        <taxon>Oxalobacteraceae</taxon>
        <taxon>Actimicrobium</taxon>
    </lineage>
</organism>
<sequence length="114" mass="12216">MAISLSDHAAQKIRAQIEKNGKGFGIRLGVRKVGCSGFAYTLDYVDAAKDDDQLFVSGNINVVVDPTSLTMIDGSQVDFVKQGFNEVLKVTNPNAESECGCGESFNLKKKNAVA</sequence>
<comment type="similarity">
    <text evidence="1">Belongs to the HesB/IscA family.</text>
</comment>
<dbReference type="SUPFAM" id="SSF89360">
    <property type="entry name" value="HesB-like domain"/>
    <property type="match status" value="1"/>
</dbReference>
<dbReference type="InterPro" id="IPR050322">
    <property type="entry name" value="Fe-S_cluster_asmbl/transfer"/>
</dbReference>
<dbReference type="PANTHER" id="PTHR10072">
    <property type="entry name" value="IRON-SULFUR CLUSTER ASSEMBLY PROTEIN"/>
    <property type="match status" value="1"/>
</dbReference>
<dbReference type="Gene3D" id="2.60.300.12">
    <property type="entry name" value="HesB-like domain"/>
    <property type="match status" value="1"/>
</dbReference>